<dbReference type="RefSeq" id="WP_061950182.1">
    <property type="nucleotide sequence ID" value="NZ_LTAO01000039.1"/>
</dbReference>
<dbReference type="GO" id="GO:0016491">
    <property type="term" value="F:oxidoreductase activity"/>
    <property type="evidence" value="ECO:0007669"/>
    <property type="project" value="UniProtKB-KW"/>
</dbReference>
<comment type="caution">
    <text evidence="5">The sequence shown here is derived from an EMBL/GenBank/DDBJ whole genome shotgun (WGS) entry which is preliminary data.</text>
</comment>
<gene>
    <name evidence="5" type="ORF">AZF04_13025</name>
</gene>
<dbReference type="InterPro" id="IPR055170">
    <property type="entry name" value="GFO_IDH_MocA-like_dom"/>
</dbReference>
<reference evidence="5" key="1">
    <citation type="submission" date="2016-02" db="EMBL/GenBank/DDBJ databases">
        <title>Genome sequence of Bacillus trypoxylicola KCTC 13244(T).</title>
        <authorList>
            <person name="Jeong H."/>
            <person name="Park S.-H."/>
            <person name="Choi S.-K."/>
        </authorList>
    </citation>
    <scope>NUCLEOTIDE SEQUENCE [LARGE SCALE GENOMIC DNA]</scope>
    <source>
        <strain evidence="5">KCTC 13244</strain>
    </source>
</reference>
<dbReference type="PANTHER" id="PTHR22604:SF105">
    <property type="entry name" value="TRANS-1,2-DIHYDROBENZENE-1,2-DIOL DEHYDROGENASE"/>
    <property type="match status" value="1"/>
</dbReference>
<name>A0A161P3B4_9BACI</name>
<dbReference type="GO" id="GO:0000166">
    <property type="term" value="F:nucleotide binding"/>
    <property type="evidence" value="ECO:0007669"/>
    <property type="project" value="InterPro"/>
</dbReference>
<dbReference type="Gene3D" id="3.40.50.720">
    <property type="entry name" value="NAD(P)-binding Rossmann-like Domain"/>
    <property type="match status" value="1"/>
</dbReference>
<dbReference type="Pfam" id="PF01408">
    <property type="entry name" value="GFO_IDH_MocA"/>
    <property type="match status" value="1"/>
</dbReference>
<dbReference type="Gene3D" id="3.30.360.10">
    <property type="entry name" value="Dihydrodipicolinate Reductase, domain 2"/>
    <property type="match status" value="1"/>
</dbReference>
<evidence type="ECO:0000313" key="6">
    <source>
        <dbReference type="Proteomes" id="UP000075806"/>
    </source>
</evidence>
<dbReference type="EMBL" id="LTAO01000039">
    <property type="protein sequence ID" value="KYG26003.1"/>
    <property type="molecule type" value="Genomic_DNA"/>
</dbReference>
<feature type="domain" description="Gfo/Idh/MocA-like oxidoreductase N-terminal" evidence="3">
    <location>
        <begin position="6"/>
        <end position="121"/>
    </location>
</feature>
<evidence type="ECO:0000256" key="2">
    <source>
        <dbReference type="ARBA" id="ARBA00023002"/>
    </source>
</evidence>
<dbReference type="SUPFAM" id="SSF51735">
    <property type="entry name" value="NAD(P)-binding Rossmann-fold domains"/>
    <property type="match status" value="1"/>
</dbReference>
<evidence type="ECO:0000259" key="4">
    <source>
        <dbReference type="Pfam" id="PF22725"/>
    </source>
</evidence>
<feature type="domain" description="GFO/IDH/MocA-like oxidoreductase" evidence="4">
    <location>
        <begin position="132"/>
        <end position="248"/>
    </location>
</feature>
<dbReference type="InterPro" id="IPR050984">
    <property type="entry name" value="Gfo/Idh/MocA_domain"/>
</dbReference>
<proteinExistence type="inferred from homology"/>
<sequence length="331" mass="36927">MTEKIKWGILSTGSIANQFTEDLPFTSNGIAYAVGSRTIESAKEFAKKHSIERAYGSYDELVNDPEIDAIYVGTPHPYHKENVLTCLRAGKAVLCEKPFTINANELEELITYAREHKLFLMEAMWTRFLPPIQQVREWIKNGDIGEVSMVTANFGFHINWDPQNRLLNLELGGGALLDTGIYPISFASMILGSEPESIHSTARIGETGVDEQFSVLLSYPSGKSATLNGAVQLNLNNEAYIYGSKGYIHVPNFLFARESSLHVTGEDVVKFEDQRECRGYAFEAEEVGRNLLSGKLESDIISLDESLAIMKILDSLRSQWGLSYPSEKQLT</sequence>
<organism evidence="5 6">
    <name type="scientific">Alkalihalobacillus trypoxylicola</name>
    <dbReference type="NCBI Taxonomy" id="519424"/>
    <lineage>
        <taxon>Bacteria</taxon>
        <taxon>Bacillati</taxon>
        <taxon>Bacillota</taxon>
        <taxon>Bacilli</taxon>
        <taxon>Bacillales</taxon>
        <taxon>Bacillaceae</taxon>
        <taxon>Alkalihalobacillus</taxon>
    </lineage>
</organism>
<dbReference type="Proteomes" id="UP000075806">
    <property type="component" value="Unassembled WGS sequence"/>
</dbReference>
<protein>
    <submittedName>
        <fullName evidence="5">Dehydrogenase</fullName>
    </submittedName>
</protein>
<dbReference type="STRING" id="519424.AZF04_13025"/>
<evidence type="ECO:0000259" key="3">
    <source>
        <dbReference type="Pfam" id="PF01408"/>
    </source>
</evidence>
<keyword evidence="2" id="KW-0560">Oxidoreductase</keyword>
<comment type="similarity">
    <text evidence="1">Belongs to the Gfo/Idh/MocA family.</text>
</comment>
<accession>A0A161P3B4</accession>
<dbReference type="InterPro" id="IPR036291">
    <property type="entry name" value="NAD(P)-bd_dom_sf"/>
</dbReference>
<evidence type="ECO:0000256" key="1">
    <source>
        <dbReference type="ARBA" id="ARBA00010928"/>
    </source>
</evidence>
<evidence type="ECO:0000313" key="5">
    <source>
        <dbReference type="EMBL" id="KYG26003.1"/>
    </source>
</evidence>
<dbReference type="Pfam" id="PF22725">
    <property type="entry name" value="GFO_IDH_MocA_C3"/>
    <property type="match status" value="1"/>
</dbReference>
<dbReference type="OrthoDB" id="9815825at2"/>
<dbReference type="InterPro" id="IPR000683">
    <property type="entry name" value="Gfo/Idh/MocA-like_OxRdtase_N"/>
</dbReference>
<keyword evidence="6" id="KW-1185">Reference proteome</keyword>
<dbReference type="PANTHER" id="PTHR22604">
    <property type="entry name" value="OXIDOREDUCTASES"/>
    <property type="match status" value="1"/>
</dbReference>
<dbReference type="AlphaFoldDB" id="A0A161P3B4"/>
<dbReference type="SUPFAM" id="SSF55347">
    <property type="entry name" value="Glyceraldehyde-3-phosphate dehydrogenase-like, C-terminal domain"/>
    <property type="match status" value="1"/>
</dbReference>